<gene>
    <name evidence="1" type="ORF">JHL16_25190</name>
</gene>
<keyword evidence="2" id="KW-1185">Reference proteome</keyword>
<sequence length="420" mass="44488">MTANADWADLYRDLIADIPRIAGAAPLMLFGLSACVDARILAHELKPLFRHGAPAEAQAFGKLIKERAGAGIGGEVRIDWPEGPGWLAGHVPIAYALGGTGPQAAWSLAAIGAPALIALEDRSAHKLGQVHPDILIAENGKAIRAAEVIARGPRQPEIFIIEYTAGQAIDDVTPKRSSRIIVRFHDPGLEHDAQFEALSVTLADKAGAGLISGFNSIPYELIDSEVAPVTRMLAKWRKAGVAPIHLELAGYDTPRQRDRVIDQLTGFITSIGMSHSEFQPLMPDSSDLARDMCALGDRLGLERVCVHADHWAAAATRGDAETERQALMMGCLLAGTRASVGIPAYPKGIDARATFATPPLPAVTRHGDWSVVACASPYLEHPGGTVGLGDSFTGGCLLMLGSAHSRISARIPHGEHVKAG</sequence>
<organism evidence="1 2">
    <name type="scientific">Taklimakanibacter albus</name>
    <dbReference type="NCBI Taxonomy" id="2800327"/>
    <lineage>
        <taxon>Bacteria</taxon>
        <taxon>Pseudomonadati</taxon>
        <taxon>Pseudomonadota</taxon>
        <taxon>Alphaproteobacteria</taxon>
        <taxon>Hyphomicrobiales</taxon>
        <taxon>Aestuariivirgaceae</taxon>
        <taxon>Taklimakanibacter</taxon>
    </lineage>
</organism>
<proteinExistence type="predicted"/>
<dbReference type="Proteomes" id="UP000616151">
    <property type="component" value="Unassembled WGS sequence"/>
</dbReference>
<comment type="caution">
    <text evidence="1">The sequence shown here is derived from an EMBL/GenBank/DDBJ whole genome shotgun (WGS) entry which is preliminary data.</text>
</comment>
<evidence type="ECO:0000313" key="1">
    <source>
        <dbReference type="EMBL" id="MBK1869681.1"/>
    </source>
</evidence>
<reference evidence="1" key="1">
    <citation type="submission" date="2021-01" db="EMBL/GenBank/DDBJ databases">
        <authorList>
            <person name="Sun Q."/>
        </authorList>
    </citation>
    <scope>NUCLEOTIDE SEQUENCE</scope>
    <source>
        <strain evidence="1">YIM B02566</strain>
    </source>
</reference>
<accession>A0ACC5RAH4</accession>
<dbReference type="EMBL" id="JAENHL010000008">
    <property type="protein sequence ID" value="MBK1869681.1"/>
    <property type="molecule type" value="Genomic_DNA"/>
</dbReference>
<evidence type="ECO:0000313" key="2">
    <source>
        <dbReference type="Proteomes" id="UP000616151"/>
    </source>
</evidence>
<protein>
    <submittedName>
        <fullName evidence="1">6-phosphofructokinase</fullName>
    </submittedName>
</protein>
<name>A0ACC5RAH4_9HYPH</name>